<dbReference type="InterPro" id="IPR002575">
    <property type="entry name" value="Aminoglycoside_PTrfase"/>
</dbReference>
<feature type="domain" description="Aminoglycoside phosphotransferase" evidence="1">
    <location>
        <begin position="31"/>
        <end position="250"/>
    </location>
</feature>
<proteinExistence type="predicted"/>
<dbReference type="EMBL" id="CP095043">
    <property type="protein sequence ID" value="UOQ59224.1"/>
    <property type="molecule type" value="Genomic_DNA"/>
</dbReference>
<dbReference type="InterPro" id="IPR052898">
    <property type="entry name" value="ACAD10-like"/>
</dbReference>
<dbReference type="PANTHER" id="PTHR47829">
    <property type="entry name" value="HYDROLASE, PUTATIVE (AFU_ORTHOLOGUE AFUA_1G12880)-RELATED"/>
    <property type="match status" value="1"/>
</dbReference>
<keyword evidence="3" id="KW-1185">Reference proteome</keyword>
<dbReference type="Gene3D" id="3.30.200.20">
    <property type="entry name" value="Phosphorylase Kinase, domain 1"/>
    <property type="match status" value="1"/>
</dbReference>
<accession>A0ABY4FSF0</accession>
<dbReference type="SUPFAM" id="SSF56112">
    <property type="entry name" value="Protein kinase-like (PK-like)"/>
    <property type="match status" value="1"/>
</dbReference>
<protein>
    <submittedName>
        <fullName evidence="2">Phosphotransferase family protein</fullName>
    </submittedName>
</protein>
<evidence type="ECO:0000313" key="2">
    <source>
        <dbReference type="EMBL" id="UOQ59224.1"/>
    </source>
</evidence>
<evidence type="ECO:0000313" key="3">
    <source>
        <dbReference type="Proteomes" id="UP000831775"/>
    </source>
</evidence>
<name>A0ABY4FSF0_9MICO</name>
<evidence type="ECO:0000259" key="1">
    <source>
        <dbReference type="Pfam" id="PF01636"/>
    </source>
</evidence>
<dbReference type="RefSeq" id="WP_244684117.1">
    <property type="nucleotide sequence ID" value="NZ_CP095043.1"/>
</dbReference>
<dbReference type="PANTHER" id="PTHR47829:SF1">
    <property type="entry name" value="HAD FAMILY PHOSPHATASE"/>
    <property type="match status" value="1"/>
</dbReference>
<dbReference type="Gene3D" id="3.90.1200.10">
    <property type="match status" value="1"/>
</dbReference>
<gene>
    <name evidence="2" type="ORF">MUN76_09155</name>
</gene>
<sequence>MRDRGADELFHPGRVGQFLAEHGIGSGEVDAERIGDGQSNVTFRVTGGGRDLVLRRGPRPPLPKSTHDMVREATLLRALAPSGVPVPEILAVCEDERVLGVPFYVMPYTEGVIITDVEPEPWRDPSSRRRVSERLVDTLVGLHGVPIGSGPLSELGRPEGYLERQVRRFGALWEVNTGREVPLVAEIGSWLAARLPESQGASVVHGDYRLGNLMFAPAGLGAPRVALVLDWEMATLGDPLADLGYLMATSAEQGMPSSVMQLSPVTAQSGYLRRHELAERYATRTGLDLSGIDWYQVLALWKAAVFCEAIYSRWLAGERPGDTTFAPRLESGVLELLDQAHALILGE</sequence>
<dbReference type="Proteomes" id="UP000831775">
    <property type="component" value="Chromosome"/>
</dbReference>
<dbReference type="Pfam" id="PF01636">
    <property type="entry name" value="APH"/>
    <property type="match status" value="1"/>
</dbReference>
<dbReference type="InterPro" id="IPR011009">
    <property type="entry name" value="Kinase-like_dom_sf"/>
</dbReference>
<reference evidence="2 3" key="1">
    <citation type="submission" date="2022-04" db="EMBL/GenBank/DDBJ databases">
        <title>Leucobacter sp. isolated from rhizosphere of onion.</title>
        <authorList>
            <person name="Won M."/>
            <person name="Lee C.-M."/>
            <person name="Woen H.-Y."/>
            <person name="Kwon S.-W."/>
        </authorList>
    </citation>
    <scope>NUCLEOTIDE SEQUENCE [LARGE SCALE GENOMIC DNA]</scope>
    <source>
        <strain evidence="2 3">H25R-14</strain>
    </source>
</reference>
<organism evidence="2 3">
    <name type="scientific">Leucobacter rhizosphaerae</name>
    <dbReference type="NCBI Taxonomy" id="2932245"/>
    <lineage>
        <taxon>Bacteria</taxon>
        <taxon>Bacillati</taxon>
        <taxon>Actinomycetota</taxon>
        <taxon>Actinomycetes</taxon>
        <taxon>Micrococcales</taxon>
        <taxon>Microbacteriaceae</taxon>
        <taxon>Leucobacter</taxon>
    </lineage>
</organism>
<dbReference type="CDD" id="cd05154">
    <property type="entry name" value="ACAD10_11_N-like"/>
    <property type="match status" value="1"/>
</dbReference>
<dbReference type="InterPro" id="IPR041726">
    <property type="entry name" value="ACAD10_11_N"/>
</dbReference>